<dbReference type="PANTHER" id="PTHR33606">
    <property type="entry name" value="PROTEIN YCII"/>
    <property type="match status" value="1"/>
</dbReference>
<proteinExistence type="inferred from homology"/>
<sequence>MAHFLLTYGYNDTPLRAERRPDHLAHLDKLKADGSLVLAGPLADLSGGVIVLSAADLGAAQALVDQDPYTQLDVTRDRKLQEWKITVGLS</sequence>
<reference evidence="3 4" key="1">
    <citation type="submission" date="2021-01" db="EMBL/GenBank/DDBJ databases">
        <title>Whole genome shotgun sequence of Asanoa siamensis NBRC 107932.</title>
        <authorList>
            <person name="Komaki H."/>
            <person name="Tamura T."/>
        </authorList>
    </citation>
    <scope>NUCLEOTIDE SEQUENCE [LARGE SCALE GENOMIC DNA]</scope>
    <source>
        <strain evidence="3 4">NBRC 107932</strain>
    </source>
</reference>
<dbReference type="Proteomes" id="UP000604117">
    <property type="component" value="Unassembled WGS sequence"/>
</dbReference>
<protein>
    <recommendedName>
        <fullName evidence="2">YCII-related domain-containing protein</fullName>
    </recommendedName>
</protein>
<dbReference type="InterPro" id="IPR011008">
    <property type="entry name" value="Dimeric_a/b-barrel"/>
</dbReference>
<organism evidence="3 4">
    <name type="scientific">Asanoa siamensis</name>
    <dbReference type="NCBI Taxonomy" id="926357"/>
    <lineage>
        <taxon>Bacteria</taxon>
        <taxon>Bacillati</taxon>
        <taxon>Actinomycetota</taxon>
        <taxon>Actinomycetes</taxon>
        <taxon>Micromonosporales</taxon>
        <taxon>Micromonosporaceae</taxon>
        <taxon>Asanoa</taxon>
    </lineage>
</organism>
<dbReference type="InterPro" id="IPR051807">
    <property type="entry name" value="Sec-metab_biosynth-assoc"/>
</dbReference>
<dbReference type="Pfam" id="PF03795">
    <property type="entry name" value="YCII"/>
    <property type="match status" value="1"/>
</dbReference>
<evidence type="ECO:0000256" key="1">
    <source>
        <dbReference type="ARBA" id="ARBA00007689"/>
    </source>
</evidence>
<keyword evidence="4" id="KW-1185">Reference proteome</keyword>
<evidence type="ECO:0000313" key="3">
    <source>
        <dbReference type="EMBL" id="GIF75916.1"/>
    </source>
</evidence>
<feature type="domain" description="YCII-related" evidence="2">
    <location>
        <begin position="4"/>
        <end position="84"/>
    </location>
</feature>
<comment type="similarity">
    <text evidence="1">Belongs to the YciI family.</text>
</comment>
<dbReference type="RefSeq" id="WP_203716757.1">
    <property type="nucleotide sequence ID" value="NZ_BONE01000050.1"/>
</dbReference>
<dbReference type="EMBL" id="BONE01000050">
    <property type="protein sequence ID" value="GIF75916.1"/>
    <property type="molecule type" value="Genomic_DNA"/>
</dbReference>
<dbReference type="Gene3D" id="3.30.70.1060">
    <property type="entry name" value="Dimeric alpha+beta barrel"/>
    <property type="match status" value="1"/>
</dbReference>
<dbReference type="SUPFAM" id="SSF54909">
    <property type="entry name" value="Dimeric alpha+beta barrel"/>
    <property type="match status" value="1"/>
</dbReference>
<dbReference type="PANTHER" id="PTHR33606:SF3">
    <property type="entry name" value="PROTEIN YCII"/>
    <property type="match status" value="1"/>
</dbReference>
<evidence type="ECO:0000259" key="2">
    <source>
        <dbReference type="Pfam" id="PF03795"/>
    </source>
</evidence>
<name>A0ABQ4CX97_9ACTN</name>
<dbReference type="InterPro" id="IPR005545">
    <property type="entry name" value="YCII"/>
</dbReference>
<evidence type="ECO:0000313" key="4">
    <source>
        <dbReference type="Proteomes" id="UP000604117"/>
    </source>
</evidence>
<accession>A0ABQ4CX97</accession>
<gene>
    <name evidence="3" type="ORF">Asi02nite_54340</name>
</gene>
<comment type="caution">
    <text evidence="3">The sequence shown here is derived from an EMBL/GenBank/DDBJ whole genome shotgun (WGS) entry which is preliminary data.</text>
</comment>